<evidence type="ECO:0000256" key="5">
    <source>
        <dbReference type="ARBA" id="ARBA00022692"/>
    </source>
</evidence>
<keyword evidence="8 9" id="KW-0472">Membrane</keyword>
<evidence type="ECO:0000256" key="3">
    <source>
        <dbReference type="ARBA" id="ARBA00022528"/>
    </source>
</evidence>
<evidence type="ECO:0000313" key="10">
    <source>
        <dbReference type="EMBL" id="CAI0557067.1"/>
    </source>
</evidence>
<dbReference type="AlphaFoldDB" id="A0AAV0RKX4"/>
<evidence type="ECO:0000256" key="2">
    <source>
        <dbReference type="ARBA" id="ARBA00010793"/>
    </source>
</evidence>
<evidence type="ECO:0000256" key="8">
    <source>
        <dbReference type="ARBA" id="ARBA00023136"/>
    </source>
</evidence>
<dbReference type="GO" id="GO:0009706">
    <property type="term" value="C:chloroplast inner membrane"/>
    <property type="evidence" value="ECO:0007669"/>
    <property type="project" value="TreeGrafter"/>
</dbReference>
<organism evidence="10 11">
    <name type="scientific">Linum tenue</name>
    <dbReference type="NCBI Taxonomy" id="586396"/>
    <lineage>
        <taxon>Eukaryota</taxon>
        <taxon>Viridiplantae</taxon>
        <taxon>Streptophyta</taxon>
        <taxon>Embryophyta</taxon>
        <taxon>Tracheophyta</taxon>
        <taxon>Spermatophyta</taxon>
        <taxon>Magnoliopsida</taxon>
        <taxon>eudicotyledons</taxon>
        <taxon>Gunneridae</taxon>
        <taxon>Pentapetalae</taxon>
        <taxon>rosids</taxon>
        <taxon>fabids</taxon>
        <taxon>Malpighiales</taxon>
        <taxon>Linaceae</taxon>
        <taxon>Linum</taxon>
    </lineage>
</organism>
<dbReference type="Pfam" id="PF11891">
    <property type="entry name" value="RETICULATA-like"/>
    <property type="match status" value="1"/>
</dbReference>
<keyword evidence="4" id="KW-0934">Plastid</keyword>
<evidence type="ECO:0000256" key="6">
    <source>
        <dbReference type="ARBA" id="ARBA00022946"/>
    </source>
</evidence>
<evidence type="ECO:0000256" key="7">
    <source>
        <dbReference type="ARBA" id="ARBA00022989"/>
    </source>
</evidence>
<evidence type="ECO:0000256" key="1">
    <source>
        <dbReference type="ARBA" id="ARBA00004508"/>
    </source>
</evidence>
<sequence>MVLLLFPAPPSSVVEAERPGRRSSLMRRVATSFYKGFWYSSAAIGCGLLGQGIATTAMNVNRTVENSEENIHVPLQMESGIPQGVAKALPLLRQAPPLPEASTVGVPITNNIVNNMQVPPPPEASAVGVPFTNNINIYGAGVDGNLSLLLIIFAILFLILVFIIVGGIVLTY</sequence>
<dbReference type="InterPro" id="IPR021825">
    <property type="entry name" value="RETICULATA-related"/>
</dbReference>
<evidence type="ECO:0000256" key="9">
    <source>
        <dbReference type="SAM" id="Phobius"/>
    </source>
</evidence>
<dbReference type="EMBL" id="CAMGYJ010000011">
    <property type="protein sequence ID" value="CAI0557067.1"/>
    <property type="molecule type" value="Genomic_DNA"/>
</dbReference>
<comment type="subcellular location">
    <subcellularLocation>
        <location evidence="1">Plastid</location>
        <location evidence="1">Chloroplast membrane</location>
        <topology evidence="1">Multi-pass membrane protein</topology>
    </subcellularLocation>
</comment>
<gene>
    <name evidence="10" type="ORF">LITE_LOCUS48212</name>
</gene>
<evidence type="ECO:0000256" key="4">
    <source>
        <dbReference type="ARBA" id="ARBA00022640"/>
    </source>
</evidence>
<name>A0AAV0RKX4_9ROSI</name>
<proteinExistence type="inferred from homology"/>
<keyword evidence="11" id="KW-1185">Reference proteome</keyword>
<keyword evidence="6" id="KW-0809">Transit peptide</keyword>
<protein>
    <submittedName>
        <fullName evidence="10">Uncharacterized protein</fullName>
    </submittedName>
</protein>
<keyword evidence="7 9" id="KW-1133">Transmembrane helix</keyword>
<reference evidence="10" key="1">
    <citation type="submission" date="2022-08" db="EMBL/GenBank/DDBJ databases">
        <authorList>
            <person name="Gutierrez-Valencia J."/>
        </authorList>
    </citation>
    <scope>NUCLEOTIDE SEQUENCE</scope>
</reference>
<accession>A0AAV0RKX4</accession>
<dbReference type="PANTHER" id="PTHR31038">
    <property type="entry name" value="EXPRESSED PROTEIN-RELATED"/>
    <property type="match status" value="1"/>
</dbReference>
<feature type="transmembrane region" description="Helical" evidence="9">
    <location>
        <begin position="146"/>
        <end position="170"/>
    </location>
</feature>
<dbReference type="Proteomes" id="UP001154282">
    <property type="component" value="Unassembled WGS sequence"/>
</dbReference>
<evidence type="ECO:0000313" key="11">
    <source>
        <dbReference type="Proteomes" id="UP001154282"/>
    </source>
</evidence>
<keyword evidence="5 9" id="KW-0812">Transmembrane</keyword>
<dbReference type="PANTHER" id="PTHR31038:SF10">
    <property type="entry name" value="OS04G0524400 PROTEIN"/>
    <property type="match status" value="1"/>
</dbReference>
<comment type="similarity">
    <text evidence="2">Belongs to the RETICULATA family.</text>
</comment>
<keyword evidence="3" id="KW-0150">Chloroplast</keyword>
<comment type="caution">
    <text evidence="10">The sequence shown here is derived from an EMBL/GenBank/DDBJ whole genome shotgun (WGS) entry which is preliminary data.</text>
</comment>
<dbReference type="GO" id="GO:0099402">
    <property type="term" value="P:plant organ development"/>
    <property type="evidence" value="ECO:0007669"/>
    <property type="project" value="TreeGrafter"/>
</dbReference>